<keyword evidence="6" id="KW-0999">Mitochondrion inner membrane</keyword>
<evidence type="ECO:0000256" key="10">
    <source>
        <dbReference type="ARBA" id="ARBA00023136"/>
    </source>
</evidence>
<keyword evidence="9" id="KW-0496">Mitochondrion</keyword>
<dbReference type="InterPro" id="IPR018108">
    <property type="entry name" value="MCP_transmembrane"/>
</dbReference>
<dbReference type="InterPro" id="IPR023395">
    <property type="entry name" value="MCP_dom_sf"/>
</dbReference>
<feature type="compositionally biased region" description="Basic and acidic residues" evidence="24">
    <location>
        <begin position="396"/>
        <end position="405"/>
    </location>
</feature>
<keyword evidence="3 23" id="KW-0813">Transport</keyword>
<feature type="repeat" description="Solcar" evidence="22">
    <location>
        <begin position="2"/>
        <end position="86"/>
    </location>
</feature>
<dbReference type="PANTHER" id="PTHR45624">
    <property type="entry name" value="MITOCHONDRIAL BASIC AMINO ACIDS TRANSPORTER-RELATED"/>
    <property type="match status" value="1"/>
</dbReference>
<evidence type="ECO:0000256" key="8">
    <source>
        <dbReference type="ARBA" id="ARBA00022989"/>
    </source>
</evidence>
<dbReference type="PANTHER" id="PTHR45624:SF61">
    <property type="entry name" value="MITOCHONDRIAL BASIC AMINO ACIDS TRANSPORTER"/>
    <property type="match status" value="1"/>
</dbReference>
<comment type="similarity">
    <text evidence="2 23">Belongs to the mitochondrial carrier (TC 2.A.29) family.</text>
</comment>
<comment type="catalytic activity">
    <reaction evidence="13">
        <text>L-histidine(out) + L-arginine(in) = L-histidine(in) + L-arginine(out)</text>
        <dbReference type="Rhea" id="RHEA:71063"/>
        <dbReference type="ChEBI" id="CHEBI:32682"/>
        <dbReference type="ChEBI" id="CHEBI:57595"/>
    </reaction>
</comment>
<reference evidence="26" key="1">
    <citation type="submission" date="2025-08" db="UniProtKB">
        <authorList>
            <consortium name="RefSeq"/>
        </authorList>
    </citation>
    <scope>IDENTIFICATION</scope>
</reference>
<evidence type="ECO:0000256" key="4">
    <source>
        <dbReference type="ARBA" id="ARBA00022692"/>
    </source>
</evidence>
<dbReference type="KEGG" id="ccin:107274149"/>
<evidence type="ECO:0000256" key="21">
    <source>
        <dbReference type="ARBA" id="ARBA00080567"/>
    </source>
</evidence>
<accession>A0AAJ7FU59</accession>
<evidence type="ECO:0000313" key="25">
    <source>
        <dbReference type="Proteomes" id="UP000694920"/>
    </source>
</evidence>
<keyword evidence="8" id="KW-1133">Transmembrane helix</keyword>
<dbReference type="AlphaFoldDB" id="A0AAJ7FU59"/>
<evidence type="ECO:0000256" key="1">
    <source>
        <dbReference type="ARBA" id="ARBA00004448"/>
    </source>
</evidence>
<dbReference type="RefSeq" id="XP_015608431.1">
    <property type="nucleotide sequence ID" value="XM_015752945.2"/>
</dbReference>
<dbReference type="Gene3D" id="1.50.40.10">
    <property type="entry name" value="Mitochondrial carrier domain"/>
    <property type="match status" value="2"/>
</dbReference>
<comment type="catalytic activity">
    <reaction evidence="16">
        <text>N(omega)-methyl-L-arginine(in) + L-arginine(out) = N(omega)-methyl-L-arginine(out) + L-arginine(in)</text>
        <dbReference type="Rhea" id="RHEA:72803"/>
        <dbReference type="ChEBI" id="CHEBI:32682"/>
        <dbReference type="ChEBI" id="CHEBI:114953"/>
    </reaction>
</comment>
<feature type="repeat" description="Solcar" evidence="22">
    <location>
        <begin position="184"/>
        <end position="269"/>
    </location>
</feature>
<keyword evidence="10 22" id="KW-0472">Membrane</keyword>
<evidence type="ECO:0000256" key="14">
    <source>
        <dbReference type="ARBA" id="ARBA00051045"/>
    </source>
</evidence>
<evidence type="ECO:0000256" key="24">
    <source>
        <dbReference type="SAM" id="MobiDB-lite"/>
    </source>
</evidence>
<gene>
    <name evidence="26" type="primary">LOC107274149</name>
</gene>
<evidence type="ECO:0000256" key="17">
    <source>
        <dbReference type="ARBA" id="ARBA00071763"/>
    </source>
</evidence>
<evidence type="ECO:0000256" key="22">
    <source>
        <dbReference type="PROSITE-ProRule" id="PRU00282"/>
    </source>
</evidence>
<evidence type="ECO:0000256" key="12">
    <source>
        <dbReference type="ARBA" id="ARBA00050592"/>
    </source>
</evidence>
<comment type="subcellular location">
    <subcellularLocation>
        <location evidence="1">Mitochondrion inner membrane</location>
        <topology evidence="1">Multi-pass membrane protein</topology>
    </subcellularLocation>
</comment>
<evidence type="ECO:0000313" key="26">
    <source>
        <dbReference type="RefSeq" id="XP_015608431.1"/>
    </source>
</evidence>
<comment type="catalytic activity">
    <reaction evidence="15">
        <text>L-ornithine(in) + L-arginine(out) = L-ornithine(out) + L-arginine(in)</text>
        <dbReference type="Rhea" id="RHEA:34991"/>
        <dbReference type="ChEBI" id="CHEBI:32682"/>
        <dbReference type="ChEBI" id="CHEBI:46911"/>
    </reaction>
</comment>
<dbReference type="PRINTS" id="PR00926">
    <property type="entry name" value="MITOCARRIER"/>
</dbReference>
<evidence type="ECO:0000256" key="23">
    <source>
        <dbReference type="RuleBase" id="RU000488"/>
    </source>
</evidence>
<dbReference type="PROSITE" id="PS50920">
    <property type="entry name" value="SOLCAR"/>
    <property type="match status" value="3"/>
</dbReference>
<evidence type="ECO:0000256" key="20">
    <source>
        <dbReference type="ARBA" id="ARBA00079387"/>
    </source>
</evidence>
<comment type="catalytic activity">
    <reaction evidence="14">
        <text>L-homoarginine(in) + L-arginine(out) = L-homoarginine(out) + L-arginine(in)</text>
        <dbReference type="Rhea" id="RHEA:72799"/>
        <dbReference type="ChEBI" id="CHEBI:32682"/>
        <dbReference type="ChEBI" id="CHEBI:143006"/>
    </reaction>
</comment>
<evidence type="ECO:0000256" key="2">
    <source>
        <dbReference type="ARBA" id="ARBA00006375"/>
    </source>
</evidence>
<organism evidence="25 26">
    <name type="scientific">Cephus cinctus</name>
    <name type="common">Wheat stem sawfly</name>
    <dbReference type="NCBI Taxonomy" id="211228"/>
    <lineage>
        <taxon>Eukaryota</taxon>
        <taxon>Metazoa</taxon>
        <taxon>Ecdysozoa</taxon>
        <taxon>Arthropoda</taxon>
        <taxon>Hexapoda</taxon>
        <taxon>Insecta</taxon>
        <taxon>Pterygota</taxon>
        <taxon>Neoptera</taxon>
        <taxon>Endopterygota</taxon>
        <taxon>Hymenoptera</taxon>
        <taxon>Cephoidea</taxon>
        <taxon>Cephidae</taxon>
        <taxon>Cephus</taxon>
    </lineage>
</organism>
<feature type="compositionally biased region" description="Acidic residues" evidence="24">
    <location>
        <begin position="368"/>
        <end position="387"/>
    </location>
</feature>
<evidence type="ECO:0000256" key="5">
    <source>
        <dbReference type="ARBA" id="ARBA00022737"/>
    </source>
</evidence>
<dbReference type="GO" id="GO:0005743">
    <property type="term" value="C:mitochondrial inner membrane"/>
    <property type="evidence" value="ECO:0007669"/>
    <property type="project" value="UniProtKB-SubCell"/>
</dbReference>
<dbReference type="GeneID" id="107274149"/>
<comment type="catalytic activity">
    <reaction evidence="12">
        <text>L-histidine(out) = L-histidine(in)</text>
        <dbReference type="Rhea" id="RHEA:72807"/>
        <dbReference type="ChEBI" id="CHEBI:57595"/>
    </reaction>
</comment>
<comment type="catalytic activity">
    <reaction evidence="11">
        <text>L-lysine(out) + L-arginine(in) = L-lysine(in) + L-arginine(out)</text>
        <dbReference type="Rhea" id="RHEA:70827"/>
        <dbReference type="ChEBI" id="CHEBI:32551"/>
        <dbReference type="ChEBI" id="CHEBI:32682"/>
    </reaction>
</comment>
<dbReference type="FunFam" id="1.50.40.10:FF:000037">
    <property type="entry name" value="Solute carrier family 25 member 29"/>
    <property type="match status" value="1"/>
</dbReference>
<evidence type="ECO:0000256" key="9">
    <source>
        <dbReference type="ARBA" id="ARBA00023128"/>
    </source>
</evidence>
<evidence type="ECO:0000256" key="13">
    <source>
        <dbReference type="ARBA" id="ARBA00050768"/>
    </source>
</evidence>
<evidence type="ECO:0000256" key="18">
    <source>
        <dbReference type="ARBA" id="ARBA00076491"/>
    </source>
</evidence>
<sequence length="405" mass="44786">MALDFAAGCVGGCAGIMVGYPLDTIKVHIQTQDYRNPKYRGTWHCFRTILAKESIAGFYRGMSSPMAGVAVINAIVFGIYGHTHRNSSNPEALYSHFLAGASAGIAQTPICSPMELAKTRLQLQSSTGTQFVGPLHVLKHIYRTEGFRGIFNGLGITLLREAPSYGIYFFTYEALTRNELSAPTSTLTMLMAGGLAGTASWVVSYPLDVIKSRLQAAPSSRYANALDCYRQSIQAEGYACLFRGLNSTIIRAFPTNAATFAAVTWTFRLFGQNQVEVDAPQPEAKEIIVNQNRGASKDERFLKKWNSLLDNIWSNGQYAKTCSTLSMGVFDNSIVGTSALNYRKERSDNEIKDDKDQLSLTRVKVINEDDENEQANSEEDVDFESEPEVLAIQDIEESRNLDKNR</sequence>
<dbReference type="SUPFAM" id="SSF103506">
    <property type="entry name" value="Mitochondrial carrier"/>
    <property type="match status" value="1"/>
</dbReference>
<keyword evidence="5" id="KW-0677">Repeat</keyword>
<evidence type="ECO:0000256" key="6">
    <source>
        <dbReference type="ARBA" id="ARBA00022792"/>
    </source>
</evidence>
<name>A0AAJ7FU59_CEPCN</name>
<dbReference type="InterPro" id="IPR002067">
    <property type="entry name" value="MCP"/>
</dbReference>
<evidence type="ECO:0000256" key="15">
    <source>
        <dbReference type="ARBA" id="ARBA00051921"/>
    </source>
</evidence>
<feature type="repeat" description="Solcar" evidence="22">
    <location>
        <begin position="91"/>
        <end position="178"/>
    </location>
</feature>
<evidence type="ECO:0000256" key="11">
    <source>
        <dbReference type="ARBA" id="ARBA00049090"/>
    </source>
</evidence>
<evidence type="ECO:0000256" key="3">
    <source>
        <dbReference type="ARBA" id="ARBA00022448"/>
    </source>
</evidence>
<dbReference type="Pfam" id="PF00153">
    <property type="entry name" value="Mito_carr"/>
    <property type="match status" value="3"/>
</dbReference>
<proteinExistence type="inferred from homology"/>
<evidence type="ECO:0000256" key="16">
    <source>
        <dbReference type="ARBA" id="ARBA00052673"/>
    </source>
</evidence>
<protein>
    <recommendedName>
        <fullName evidence="17">Mitochondrial basic amino acids transporter</fullName>
    </recommendedName>
    <alternativeName>
        <fullName evidence="21">Carnitine/acylcarnitine translocase-like</fullName>
    </alternativeName>
    <alternativeName>
        <fullName evidence="20">Mitochondrial carnitine/acylcarnitine carrier protein CACL</fullName>
    </alternativeName>
    <alternativeName>
        <fullName evidence="19">Mitochondrial ornithine transporter 3</fullName>
    </alternativeName>
    <alternativeName>
        <fullName evidence="18">Solute carrier family 25 member 29</fullName>
    </alternativeName>
</protein>
<evidence type="ECO:0000256" key="19">
    <source>
        <dbReference type="ARBA" id="ARBA00078745"/>
    </source>
</evidence>
<dbReference type="InterPro" id="IPR050567">
    <property type="entry name" value="Mitochondrial_Carrier"/>
</dbReference>
<evidence type="ECO:0000256" key="7">
    <source>
        <dbReference type="ARBA" id="ARBA00022970"/>
    </source>
</evidence>
<keyword evidence="25" id="KW-1185">Reference proteome</keyword>
<dbReference type="GO" id="GO:0005289">
    <property type="term" value="F:high-affinity L-arginine transmembrane transporter activity"/>
    <property type="evidence" value="ECO:0007669"/>
    <property type="project" value="TreeGrafter"/>
</dbReference>
<feature type="region of interest" description="Disordered" evidence="24">
    <location>
        <begin position="364"/>
        <end position="405"/>
    </location>
</feature>
<dbReference type="Proteomes" id="UP000694920">
    <property type="component" value="Unplaced"/>
</dbReference>
<keyword evidence="4 22" id="KW-0812">Transmembrane</keyword>
<keyword evidence="7" id="KW-0029">Amino-acid transport</keyword>
<dbReference type="GO" id="GO:1990575">
    <property type="term" value="P:mitochondrial L-ornithine transmembrane transport"/>
    <property type="evidence" value="ECO:0007669"/>
    <property type="project" value="TreeGrafter"/>
</dbReference>